<accession>A0A8J5K0B8</accession>
<protein>
    <submittedName>
        <fullName evidence="1">Uncharacterized protein</fullName>
    </submittedName>
</protein>
<proteinExistence type="predicted"/>
<dbReference type="Proteomes" id="UP000747542">
    <property type="component" value="Unassembled WGS sequence"/>
</dbReference>
<dbReference type="AlphaFoldDB" id="A0A8J5K0B8"/>
<feature type="non-terminal residue" evidence="1">
    <location>
        <position position="1"/>
    </location>
</feature>
<comment type="caution">
    <text evidence="1">The sequence shown here is derived from an EMBL/GenBank/DDBJ whole genome shotgun (WGS) entry which is preliminary data.</text>
</comment>
<organism evidence="1 2">
    <name type="scientific">Homarus americanus</name>
    <name type="common">American lobster</name>
    <dbReference type="NCBI Taxonomy" id="6706"/>
    <lineage>
        <taxon>Eukaryota</taxon>
        <taxon>Metazoa</taxon>
        <taxon>Ecdysozoa</taxon>
        <taxon>Arthropoda</taxon>
        <taxon>Crustacea</taxon>
        <taxon>Multicrustacea</taxon>
        <taxon>Malacostraca</taxon>
        <taxon>Eumalacostraca</taxon>
        <taxon>Eucarida</taxon>
        <taxon>Decapoda</taxon>
        <taxon>Pleocyemata</taxon>
        <taxon>Astacidea</taxon>
        <taxon>Nephropoidea</taxon>
        <taxon>Nephropidae</taxon>
        <taxon>Homarus</taxon>
    </lineage>
</organism>
<name>A0A8J5K0B8_HOMAM</name>
<evidence type="ECO:0000313" key="1">
    <source>
        <dbReference type="EMBL" id="KAG7167292.1"/>
    </source>
</evidence>
<reference evidence="1" key="1">
    <citation type="journal article" date="2021" name="Sci. Adv.">
        <title>The American lobster genome reveals insights on longevity, neural, and immune adaptations.</title>
        <authorList>
            <person name="Polinski J.M."/>
            <person name="Zimin A.V."/>
            <person name="Clark K.F."/>
            <person name="Kohn A.B."/>
            <person name="Sadowski N."/>
            <person name="Timp W."/>
            <person name="Ptitsyn A."/>
            <person name="Khanna P."/>
            <person name="Romanova D.Y."/>
            <person name="Williams P."/>
            <person name="Greenwood S.J."/>
            <person name="Moroz L.L."/>
            <person name="Walt D.R."/>
            <person name="Bodnar A.G."/>
        </authorList>
    </citation>
    <scope>NUCLEOTIDE SEQUENCE</scope>
    <source>
        <strain evidence="1">GMGI-L3</strain>
    </source>
</reference>
<dbReference type="EMBL" id="JAHLQT010021820">
    <property type="protein sequence ID" value="KAG7167292.1"/>
    <property type="molecule type" value="Genomic_DNA"/>
</dbReference>
<sequence>LAQCSELCWQLLVRQQSARSLGKDCRSSYKSCRRVQECAIFNAIQDALEADGPALINKVKGFIASKLRVVLVVVKPNGFC</sequence>
<keyword evidence="2" id="KW-1185">Reference proteome</keyword>
<evidence type="ECO:0000313" key="2">
    <source>
        <dbReference type="Proteomes" id="UP000747542"/>
    </source>
</evidence>
<gene>
    <name evidence="1" type="ORF">Hamer_G017204</name>
</gene>